<dbReference type="Gene3D" id="1.10.10.10">
    <property type="entry name" value="Winged helix-like DNA-binding domain superfamily/Winged helix DNA-binding domain"/>
    <property type="match status" value="1"/>
</dbReference>
<feature type="domain" description="HTH marR-type" evidence="4">
    <location>
        <begin position="1"/>
        <end position="145"/>
    </location>
</feature>
<sequence length="145" mass="16928">MVIGDLNNEFSTFFINCSTWFRELTRESLNELGITSGQYKLLHIIKKSQPCRMSELSDNIHVSCGSATVMVNKLVEMGLTERMDSPKDRRVIYIKLTKAGESLIDEHKRIFNEILKRRLTKLTEEEQKILLDNVRELNHLLEKFL</sequence>
<gene>
    <name evidence="5" type="ORF">FWJ32_08430</name>
</gene>
<keyword evidence="2" id="KW-0238">DNA-binding</keyword>
<proteinExistence type="predicted"/>
<dbReference type="PROSITE" id="PS50995">
    <property type="entry name" value="HTH_MARR_2"/>
    <property type="match status" value="1"/>
</dbReference>
<dbReference type="Pfam" id="PF01047">
    <property type="entry name" value="MarR"/>
    <property type="match status" value="1"/>
</dbReference>
<dbReference type="SUPFAM" id="SSF46785">
    <property type="entry name" value="Winged helix' DNA-binding domain"/>
    <property type="match status" value="1"/>
</dbReference>
<keyword evidence="1" id="KW-0805">Transcription regulation</keyword>
<keyword evidence="6" id="KW-1185">Reference proteome</keyword>
<evidence type="ECO:0000256" key="2">
    <source>
        <dbReference type="ARBA" id="ARBA00023125"/>
    </source>
</evidence>
<evidence type="ECO:0000259" key="4">
    <source>
        <dbReference type="PROSITE" id="PS50995"/>
    </source>
</evidence>
<dbReference type="GO" id="GO:0003700">
    <property type="term" value="F:DNA-binding transcription factor activity"/>
    <property type="evidence" value="ECO:0007669"/>
    <property type="project" value="InterPro"/>
</dbReference>
<name>A0A5D8QAG1_9THEO</name>
<comment type="caution">
    <text evidence="5">The sequence shown here is derived from an EMBL/GenBank/DDBJ whole genome shotgun (WGS) entry which is preliminary data.</text>
</comment>
<dbReference type="GO" id="GO:0003677">
    <property type="term" value="F:DNA binding"/>
    <property type="evidence" value="ECO:0007669"/>
    <property type="project" value="UniProtKB-KW"/>
</dbReference>
<dbReference type="PRINTS" id="PR00598">
    <property type="entry name" value="HTHMARR"/>
</dbReference>
<protein>
    <submittedName>
        <fullName evidence="5">MarR family transcriptional regulator</fullName>
    </submittedName>
</protein>
<reference evidence="5 6" key="1">
    <citation type="submission" date="2019-08" db="EMBL/GenBank/DDBJ databases">
        <title>Calorimonas adulescens gen. nov., sp. nov., an anaerobic thermophilic bacterium from Sakhalin hot spring.</title>
        <authorList>
            <person name="Khomyakova M.A."/>
            <person name="Merkel A.Y."/>
            <person name="Novikov A."/>
            <person name="Bonch-Osmolovskaya E.A."/>
            <person name="Slobodkin A.I."/>
        </authorList>
    </citation>
    <scope>NUCLEOTIDE SEQUENCE [LARGE SCALE GENOMIC DNA]</scope>
    <source>
        <strain evidence="5 6">A05MB</strain>
    </source>
</reference>
<dbReference type="Proteomes" id="UP000322976">
    <property type="component" value="Unassembled WGS sequence"/>
</dbReference>
<dbReference type="InterPro" id="IPR000835">
    <property type="entry name" value="HTH_MarR-typ"/>
</dbReference>
<evidence type="ECO:0000313" key="5">
    <source>
        <dbReference type="EMBL" id="TZE81745.1"/>
    </source>
</evidence>
<dbReference type="PANTHER" id="PTHR42756:SF1">
    <property type="entry name" value="TRANSCRIPTIONAL REPRESSOR OF EMRAB OPERON"/>
    <property type="match status" value="1"/>
</dbReference>
<dbReference type="InterPro" id="IPR036388">
    <property type="entry name" value="WH-like_DNA-bd_sf"/>
</dbReference>
<dbReference type="AlphaFoldDB" id="A0A5D8QAG1"/>
<keyword evidence="3" id="KW-0804">Transcription</keyword>
<dbReference type="RefSeq" id="WP_149545509.1">
    <property type="nucleotide sequence ID" value="NZ_VTPS01000011.1"/>
</dbReference>
<dbReference type="InterPro" id="IPR036390">
    <property type="entry name" value="WH_DNA-bd_sf"/>
</dbReference>
<organism evidence="5 6">
    <name type="scientific">Calorimonas adulescens</name>
    <dbReference type="NCBI Taxonomy" id="2606906"/>
    <lineage>
        <taxon>Bacteria</taxon>
        <taxon>Bacillati</taxon>
        <taxon>Bacillota</taxon>
        <taxon>Clostridia</taxon>
        <taxon>Thermoanaerobacterales</taxon>
        <taxon>Thermoanaerobacteraceae</taxon>
        <taxon>Calorimonas</taxon>
    </lineage>
</organism>
<dbReference type="EMBL" id="VTPS01000011">
    <property type="protein sequence ID" value="TZE81745.1"/>
    <property type="molecule type" value="Genomic_DNA"/>
</dbReference>
<dbReference type="SMART" id="SM00347">
    <property type="entry name" value="HTH_MARR"/>
    <property type="match status" value="1"/>
</dbReference>
<evidence type="ECO:0000256" key="3">
    <source>
        <dbReference type="ARBA" id="ARBA00023163"/>
    </source>
</evidence>
<evidence type="ECO:0000256" key="1">
    <source>
        <dbReference type="ARBA" id="ARBA00023015"/>
    </source>
</evidence>
<evidence type="ECO:0000313" key="6">
    <source>
        <dbReference type="Proteomes" id="UP000322976"/>
    </source>
</evidence>
<accession>A0A5D8QAG1</accession>
<dbReference type="PANTHER" id="PTHR42756">
    <property type="entry name" value="TRANSCRIPTIONAL REGULATOR, MARR"/>
    <property type="match status" value="1"/>
</dbReference>